<dbReference type="GO" id="GO:0046294">
    <property type="term" value="P:formaldehyde catabolic process"/>
    <property type="evidence" value="ECO:0007669"/>
    <property type="project" value="TreeGrafter"/>
</dbReference>
<dbReference type="AlphaFoldDB" id="A0A848KXU4"/>
<dbReference type="InterPro" id="IPR036291">
    <property type="entry name" value="NAD(P)-bd_dom_sf"/>
</dbReference>
<reference evidence="12 13" key="1">
    <citation type="submission" date="2020-04" db="EMBL/GenBank/DDBJ databases">
        <title>Gordonia sp. nov. TBRC 11910.</title>
        <authorList>
            <person name="Suriyachadkun C."/>
        </authorList>
    </citation>
    <scope>NUCLEOTIDE SEQUENCE [LARGE SCALE GENOMIC DNA]</scope>
    <source>
        <strain evidence="12 13">TBRC 11910</strain>
    </source>
</reference>
<comment type="similarity">
    <text evidence="2 10">Belongs to the zinc-containing alcohol dehydrogenase family.</text>
</comment>
<dbReference type="CDD" id="cd08279">
    <property type="entry name" value="Zn_ADH_class_III"/>
    <property type="match status" value="1"/>
</dbReference>
<evidence type="ECO:0000256" key="2">
    <source>
        <dbReference type="ARBA" id="ARBA00008072"/>
    </source>
</evidence>
<gene>
    <name evidence="12" type="ORF">HH308_17130</name>
</gene>
<keyword evidence="5 10" id="KW-0862">Zinc</keyword>
<dbReference type="GO" id="GO:0004022">
    <property type="term" value="F:alcohol dehydrogenase (NAD+) activity"/>
    <property type="evidence" value="ECO:0007669"/>
    <property type="project" value="UniProtKB-EC"/>
</dbReference>
<comment type="catalytic activity">
    <reaction evidence="8">
        <text>a secondary alcohol + NAD(+) = a ketone + NADH + H(+)</text>
        <dbReference type="Rhea" id="RHEA:10740"/>
        <dbReference type="ChEBI" id="CHEBI:15378"/>
        <dbReference type="ChEBI" id="CHEBI:17087"/>
        <dbReference type="ChEBI" id="CHEBI:35681"/>
        <dbReference type="ChEBI" id="CHEBI:57540"/>
        <dbReference type="ChEBI" id="CHEBI:57945"/>
        <dbReference type="EC" id="1.1.1.1"/>
    </reaction>
</comment>
<comment type="catalytic activity">
    <reaction evidence="9">
        <text>a primary alcohol + NAD(+) = an aldehyde + NADH + H(+)</text>
        <dbReference type="Rhea" id="RHEA:10736"/>
        <dbReference type="ChEBI" id="CHEBI:15378"/>
        <dbReference type="ChEBI" id="CHEBI:15734"/>
        <dbReference type="ChEBI" id="CHEBI:17478"/>
        <dbReference type="ChEBI" id="CHEBI:57540"/>
        <dbReference type="ChEBI" id="CHEBI:57945"/>
        <dbReference type="EC" id="1.1.1.1"/>
    </reaction>
</comment>
<dbReference type="Gene3D" id="3.90.180.10">
    <property type="entry name" value="Medium-chain alcohol dehydrogenases, catalytic domain"/>
    <property type="match status" value="1"/>
</dbReference>
<keyword evidence="4 10" id="KW-0479">Metal-binding</keyword>
<evidence type="ECO:0000256" key="8">
    <source>
        <dbReference type="ARBA" id="ARBA00049164"/>
    </source>
</evidence>
<dbReference type="GO" id="GO:0005829">
    <property type="term" value="C:cytosol"/>
    <property type="evidence" value="ECO:0007669"/>
    <property type="project" value="TreeGrafter"/>
</dbReference>
<evidence type="ECO:0000256" key="10">
    <source>
        <dbReference type="RuleBase" id="RU361277"/>
    </source>
</evidence>
<dbReference type="InterPro" id="IPR002328">
    <property type="entry name" value="ADH_Zn_CS"/>
</dbReference>
<name>A0A848KXU4_9ACTN</name>
<dbReference type="PROSITE" id="PS00059">
    <property type="entry name" value="ADH_ZINC"/>
    <property type="match status" value="1"/>
</dbReference>
<feature type="domain" description="Enoyl reductase (ER)" evidence="11">
    <location>
        <begin position="10"/>
        <end position="366"/>
    </location>
</feature>
<organism evidence="12 13">
    <name type="scientific">Gordonia asplenii</name>
    <dbReference type="NCBI Taxonomy" id="2725283"/>
    <lineage>
        <taxon>Bacteria</taxon>
        <taxon>Bacillati</taxon>
        <taxon>Actinomycetota</taxon>
        <taxon>Actinomycetes</taxon>
        <taxon>Mycobacteriales</taxon>
        <taxon>Gordoniaceae</taxon>
        <taxon>Gordonia</taxon>
    </lineage>
</organism>
<comment type="cofactor">
    <cofactor evidence="1 10">
        <name>Zn(2+)</name>
        <dbReference type="ChEBI" id="CHEBI:29105"/>
    </cofactor>
</comment>
<evidence type="ECO:0000259" key="11">
    <source>
        <dbReference type="SMART" id="SM00829"/>
    </source>
</evidence>
<comment type="caution">
    <text evidence="12">The sequence shown here is derived from an EMBL/GenBank/DDBJ whole genome shotgun (WGS) entry which is preliminary data.</text>
</comment>
<evidence type="ECO:0000313" key="12">
    <source>
        <dbReference type="EMBL" id="NMO02937.1"/>
    </source>
</evidence>
<dbReference type="SUPFAM" id="SSF51735">
    <property type="entry name" value="NAD(P)-binding Rossmann-fold domains"/>
    <property type="match status" value="1"/>
</dbReference>
<evidence type="ECO:0000256" key="4">
    <source>
        <dbReference type="ARBA" id="ARBA00022723"/>
    </source>
</evidence>
<dbReference type="InterPro" id="IPR013154">
    <property type="entry name" value="ADH-like_N"/>
</dbReference>
<keyword evidence="13" id="KW-1185">Reference proteome</keyword>
<dbReference type="EMBL" id="JABBNB010000018">
    <property type="protein sequence ID" value="NMO02937.1"/>
    <property type="molecule type" value="Genomic_DNA"/>
</dbReference>
<accession>A0A848KXU4</accession>
<proteinExistence type="inferred from homology"/>
<dbReference type="EC" id="1.1.1.1" evidence="3"/>
<dbReference type="PANTHER" id="PTHR43880:SF12">
    <property type="entry name" value="ALCOHOL DEHYDROGENASE CLASS-3"/>
    <property type="match status" value="1"/>
</dbReference>
<keyword evidence="7" id="KW-0520">NAD</keyword>
<evidence type="ECO:0000256" key="5">
    <source>
        <dbReference type="ARBA" id="ARBA00022833"/>
    </source>
</evidence>
<dbReference type="InterPro" id="IPR023921">
    <property type="entry name" value="ADH_Zn_actinomycetes"/>
</dbReference>
<dbReference type="Pfam" id="PF00107">
    <property type="entry name" value="ADH_zinc_N"/>
    <property type="match status" value="1"/>
</dbReference>
<dbReference type="Gene3D" id="3.40.50.720">
    <property type="entry name" value="NAD(P)-binding Rossmann-like Domain"/>
    <property type="match status" value="1"/>
</dbReference>
<keyword evidence="6 12" id="KW-0560">Oxidoreductase</keyword>
<dbReference type="RefSeq" id="WP_170195447.1">
    <property type="nucleotide sequence ID" value="NZ_JABBNB010000018.1"/>
</dbReference>
<dbReference type="SMART" id="SM00829">
    <property type="entry name" value="PKS_ER"/>
    <property type="match status" value="1"/>
</dbReference>
<protein>
    <recommendedName>
        <fullName evidence="3">alcohol dehydrogenase</fullName>
        <ecNumber evidence="3">1.1.1.1</ecNumber>
    </recommendedName>
</protein>
<evidence type="ECO:0000256" key="3">
    <source>
        <dbReference type="ARBA" id="ARBA00013190"/>
    </source>
</evidence>
<dbReference type="InterPro" id="IPR020843">
    <property type="entry name" value="ER"/>
</dbReference>
<dbReference type="PANTHER" id="PTHR43880">
    <property type="entry name" value="ALCOHOL DEHYDROGENASE"/>
    <property type="match status" value="1"/>
</dbReference>
<evidence type="ECO:0000256" key="6">
    <source>
        <dbReference type="ARBA" id="ARBA00023002"/>
    </source>
</evidence>
<evidence type="ECO:0000256" key="7">
    <source>
        <dbReference type="ARBA" id="ARBA00023027"/>
    </source>
</evidence>
<evidence type="ECO:0000313" key="13">
    <source>
        <dbReference type="Proteomes" id="UP000550729"/>
    </source>
</evidence>
<dbReference type="NCBIfam" id="TIGR03989">
    <property type="entry name" value="Rxyl_3153"/>
    <property type="match status" value="1"/>
</dbReference>
<evidence type="ECO:0000256" key="9">
    <source>
        <dbReference type="ARBA" id="ARBA00049243"/>
    </source>
</evidence>
<dbReference type="InterPro" id="IPR013149">
    <property type="entry name" value="ADH-like_C"/>
</dbReference>
<dbReference type="SUPFAM" id="SSF50129">
    <property type="entry name" value="GroES-like"/>
    <property type="match status" value="1"/>
</dbReference>
<dbReference type="GO" id="GO:0008270">
    <property type="term" value="F:zinc ion binding"/>
    <property type="evidence" value="ECO:0007669"/>
    <property type="project" value="InterPro"/>
</dbReference>
<sequence length="370" mass="38692">MKARAAILWERNTEWSVEDIDLDDPKDHEVLVKVVASGLCHSDDHAVTGDLPISIPIIGGHEGAGVVEAVGPGVVGVAPGDHVVMSFIPSCGKCRWCATGHSNLCDLGAHMLGGTQLDGTARAHARGTDVGSLAMLGTFANYTVVPENSVIKIDSDIPLDRACLVGCGVTTGWGSAVNTGEIEPGDTVVVVGIGGIGGSAVQGARMAGARNIVAVDLEPSKEELAKRIGATHFVGSVDEVNTLVGELTLGVMADVAILTVGVVDGDMLQPMVGLARKAGKVVVTGVAPATQIDAKVSLFEVTMWQKQIRGSLFGEANPRSDIPRLLALYKSGQLLLDEMVTREYPLDQINDGYADMKSGRNLRGVIIHEH</sequence>
<dbReference type="InterPro" id="IPR011032">
    <property type="entry name" value="GroES-like_sf"/>
</dbReference>
<evidence type="ECO:0000256" key="1">
    <source>
        <dbReference type="ARBA" id="ARBA00001947"/>
    </source>
</evidence>
<dbReference type="GO" id="GO:0051903">
    <property type="term" value="F:S-(hydroxymethyl)glutathione dehydrogenase [NAD(P)+] activity"/>
    <property type="evidence" value="ECO:0007669"/>
    <property type="project" value="TreeGrafter"/>
</dbReference>
<dbReference type="Proteomes" id="UP000550729">
    <property type="component" value="Unassembled WGS sequence"/>
</dbReference>
<dbReference type="Pfam" id="PF08240">
    <property type="entry name" value="ADH_N"/>
    <property type="match status" value="1"/>
</dbReference>